<gene>
    <name evidence="2" type="ORF">SAMN05421767_12633</name>
</gene>
<dbReference type="InterPro" id="IPR045515">
    <property type="entry name" value="DUF6440"/>
</dbReference>
<sequence>MGLLSHAGQGRFETVHEENLYEDYIRIFRDQQTGVNYLGINYVPMKIEKP</sequence>
<dbReference type="Proteomes" id="UP000198556">
    <property type="component" value="Unassembled WGS sequence"/>
</dbReference>
<dbReference type="Pfam" id="PF20037">
    <property type="entry name" value="DUF6440"/>
    <property type="match status" value="1"/>
</dbReference>
<name>A0A1H9MFD0_9LACT</name>
<dbReference type="STRING" id="137733.SAMN05421767_12633"/>
<organism evidence="2 3">
    <name type="scientific">Granulicatella balaenopterae</name>
    <dbReference type="NCBI Taxonomy" id="137733"/>
    <lineage>
        <taxon>Bacteria</taxon>
        <taxon>Bacillati</taxon>
        <taxon>Bacillota</taxon>
        <taxon>Bacilli</taxon>
        <taxon>Lactobacillales</taxon>
        <taxon>Carnobacteriaceae</taxon>
        <taxon>Granulicatella</taxon>
    </lineage>
</organism>
<feature type="domain" description="DUF6440" evidence="1">
    <location>
        <begin position="11"/>
        <end position="39"/>
    </location>
</feature>
<evidence type="ECO:0000313" key="2">
    <source>
        <dbReference type="EMBL" id="SER22157.1"/>
    </source>
</evidence>
<evidence type="ECO:0000259" key="1">
    <source>
        <dbReference type="Pfam" id="PF20037"/>
    </source>
</evidence>
<dbReference type="AlphaFoldDB" id="A0A1H9MFD0"/>
<evidence type="ECO:0000313" key="3">
    <source>
        <dbReference type="Proteomes" id="UP000198556"/>
    </source>
</evidence>
<protein>
    <recommendedName>
        <fullName evidence="1">DUF6440 domain-containing protein</fullName>
    </recommendedName>
</protein>
<accession>A0A1H9MFD0</accession>
<keyword evidence="3" id="KW-1185">Reference proteome</keyword>
<dbReference type="RefSeq" id="WP_177159563.1">
    <property type="nucleotide sequence ID" value="NZ_FOGF01000026.1"/>
</dbReference>
<proteinExistence type="predicted"/>
<reference evidence="2 3" key="1">
    <citation type="submission" date="2016-10" db="EMBL/GenBank/DDBJ databases">
        <authorList>
            <person name="de Groot N.N."/>
        </authorList>
    </citation>
    <scope>NUCLEOTIDE SEQUENCE [LARGE SCALE GENOMIC DNA]</scope>
    <source>
        <strain evidence="2 3">DSM 15827</strain>
    </source>
</reference>
<dbReference type="EMBL" id="FOGF01000026">
    <property type="protein sequence ID" value="SER22157.1"/>
    <property type="molecule type" value="Genomic_DNA"/>
</dbReference>